<dbReference type="Pfam" id="PF13411">
    <property type="entry name" value="MerR_1"/>
    <property type="match status" value="1"/>
</dbReference>
<organism evidence="6 7">
    <name type="scientific">Arcanobacterium pinnipediorum</name>
    <dbReference type="NCBI Taxonomy" id="1503041"/>
    <lineage>
        <taxon>Bacteria</taxon>
        <taxon>Bacillati</taxon>
        <taxon>Actinomycetota</taxon>
        <taxon>Actinomycetes</taxon>
        <taxon>Actinomycetales</taxon>
        <taxon>Actinomycetaceae</taxon>
        <taxon>Arcanobacterium</taxon>
    </lineage>
</organism>
<dbReference type="InterPro" id="IPR000551">
    <property type="entry name" value="MerR-type_HTH_dom"/>
</dbReference>
<evidence type="ECO:0000256" key="1">
    <source>
        <dbReference type="ARBA" id="ARBA00023015"/>
    </source>
</evidence>
<dbReference type="Pfam" id="PF07739">
    <property type="entry name" value="TipAS"/>
    <property type="match status" value="1"/>
</dbReference>
<dbReference type="Proteomes" id="UP001056109">
    <property type="component" value="Chromosome"/>
</dbReference>
<dbReference type="PROSITE" id="PS50937">
    <property type="entry name" value="HTH_MERR_2"/>
    <property type="match status" value="1"/>
</dbReference>
<keyword evidence="2" id="KW-0238">DNA-binding</keyword>
<accession>A0ABY5AI85</accession>
<keyword evidence="7" id="KW-1185">Reference proteome</keyword>
<proteinExistence type="predicted"/>
<dbReference type="InterPro" id="IPR009061">
    <property type="entry name" value="DNA-bd_dom_put_sf"/>
</dbReference>
<evidence type="ECO:0000313" key="7">
    <source>
        <dbReference type="Proteomes" id="UP001056109"/>
    </source>
</evidence>
<keyword evidence="3" id="KW-0010">Activator</keyword>
<name>A0ABY5AI85_9ACTO</name>
<gene>
    <name evidence="6" type="ORF">NG665_05900</name>
</gene>
<evidence type="ECO:0000256" key="4">
    <source>
        <dbReference type="ARBA" id="ARBA00023163"/>
    </source>
</evidence>
<dbReference type="SMART" id="SM00422">
    <property type="entry name" value="HTH_MERR"/>
    <property type="match status" value="1"/>
</dbReference>
<keyword evidence="1" id="KW-0805">Transcription regulation</keyword>
<dbReference type="InterPro" id="IPR012925">
    <property type="entry name" value="TipAS_dom"/>
</dbReference>
<reference evidence="6" key="1">
    <citation type="submission" date="2022-06" db="EMBL/GenBank/DDBJ databases">
        <title>Complete Genome Sequence of Arcanobacterium pinnipediorum strain DSM 28752 isolated from a harbour seal.</title>
        <authorList>
            <person name="Borowiak M."/>
            <person name="Kreitlow A."/>
            <person name="Alssahen M."/>
            <person name="Malorny B."/>
            <person name="Laemmler C."/>
            <person name="Prenger-Berninghoff E."/>
            <person name="Siebert U."/>
            <person name="Ploetz M."/>
            <person name="Abdulmawjood A."/>
        </authorList>
    </citation>
    <scope>NUCLEOTIDE SEQUENCE</scope>
    <source>
        <strain evidence="6">DSM 28752</strain>
    </source>
</reference>
<dbReference type="Gene3D" id="1.10.490.50">
    <property type="entry name" value="Antibiotic binding domain of TipA-like multidrug resistance regulators"/>
    <property type="match status" value="1"/>
</dbReference>
<dbReference type="Gene3D" id="1.10.1660.10">
    <property type="match status" value="1"/>
</dbReference>
<dbReference type="InterPro" id="IPR047057">
    <property type="entry name" value="MerR_fam"/>
</dbReference>
<sequence length="263" mass="29975">MNNERRYTVGEVADLLGISIRQLHHWDGLGLAPASHRSSAGYRMYDGADLERLQQALIYRETGMALTAIKEVLNAERSSREHLVAQRDLLLAQQNQTAQKLSAVEKLLENIMTDTPLSIDEKAKILGKEWNPEWEAEAEERWGDTEDWRVSYQRQATMSAQDWQAFKNSMAQLESDMVRAIDAGIDPVSVQGRELAEKHRLLLNTFFDVTHAKQVIIGRGYVADERFREYYTKRHPDLPTWLVAAINANASHHGVDPHSAQWA</sequence>
<dbReference type="SUPFAM" id="SSF89082">
    <property type="entry name" value="Antibiotic binding domain of TipA-like multidrug resistance regulators"/>
    <property type="match status" value="1"/>
</dbReference>
<feature type="domain" description="HTH merR-type" evidence="5">
    <location>
        <begin position="6"/>
        <end position="75"/>
    </location>
</feature>
<dbReference type="SUPFAM" id="SSF46955">
    <property type="entry name" value="Putative DNA-binding domain"/>
    <property type="match status" value="1"/>
</dbReference>
<protein>
    <submittedName>
        <fullName evidence="6">MerR family transcriptional regulator</fullName>
    </submittedName>
</protein>
<dbReference type="EMBL" id="CP099547">
    <property type="protein sequence ID" value="USR78923.1"/>
    <property type="molecule type" value="Genomic_DNA"/>
</dbReference>
<dbReference type="RefSeq" id="WP_252672772.1">
    <property type="nucleotide sequence ID" value="NZ_CP099547.1"/>
</dbReference>
<evidence type="ECO:0000256" key="3">
    <source>
        <dbReference type="ARBA" id="ARBA00023159"/>
    </source>
</evidence>
<dbReference type="CDD" id="cd01106">
    <property type="entry name" value="HTH_TipAL-Mta"/>
    <property type="match status" value="1"/>
</dbReference>
<evidence type="ECO:0000256" key="2">
    <source>
        <dbReference type="ARBA" id="ARBA00023125"/>
    </source>
</evidence>
<dbReference type="InterPro" id="IPR036244">
    <property type="entry name" value="TipA-like_antibiotic-bd"/>
</dbReference>
<keyword evidence="4" id="KW-0804">Transcription</keyword>
<evidence type="ECO:0000313" key="6">
    <source>
        <dbReference type="EMBL" id="USR78923.1"/>
    </source>
</evidence>
<dbReference type="PANTHER" id="PTHR30204">
    <property type="entry name" value="REDOX-CYCLING DRUG-SENSING TRANSCRIPTIONAL ACTIVATOR SOXR"/>
    <property type="match status" value="1"/>
</dbReference>
<evidence type="ECO:0000259" key="5">
    <source>
        <dbReference type="PROSITE" id="PS50937"/>
    </source>
</evidence>
<dbReference type="PANTHER" id="PTHR30204:SF90">
    <property type="entry name" value="HTH-TYPE TRANSCRIPTIONAL ACTIVATOR MTA"/>
    <property type="match status" value="1"/>
</dbReference>